<sequence>MRLIAAAAIMLPLAPALAAEKPVVTPKATPARCTAPIAAKMHSGPLASMPNATEIKALHRTMNGCPAPLVGRTDLGSNKSADADRPDQPFTITPGR</sequence>
<feature type="signal peptide" evidence="2">
    <location>
        <begin position="1"/>
        <end position="18"/>
    </location>
</feature>
<evidence type="ECO:0000256" key="2">
    <source>
        <dbReference type="SAM" id="SignalP"/>
    </source>
</evidence>
<feature type="chain" id="PRO_5046580360" evidence="2">
    <location>
        <begin position="19"/>
        <end position="96"/>
    </location>
</feature>
<keyword evidence="4" id="KW-1185">Reference proteome</keyword>
<evidence type="ECO:0000256" key="1">
    <source>
        <dbReference type="SAM" id="MobiDB-lite"/>
    </source>
</evidence>
<dbReference type="RefSeq" id="WP_199035916.1">
    <property type="nucleotide sequence ID" value="NZ_JAELXS010000002.1"/>
</dbReference>
<evidence type="ECO:0000313" key="4">
    <source>
        <dbReference type="Proteomes" id="UP000640426"/>
    </source>
</evidence>
<comment type="caution">
    <text evidence="3">The sequence shown here is derived from an EMBL/GenBank/DDBJ whole genome shotgun (WGS) entry which is preliminary data.</text>
</comment>
<proteinExistence type="predicted"/>
<dbReference type="Proteomes" id="UP000640426">
    <property type="component" value="Unassembled WGS sequence"/>
</dbReference>
<evidence type="ECO:0000313" key="3">
    <source>
        <dbReference type="EMBL" id="MBJ6121243.1"/>
    </source>
</evidence>
<accession>A0ABS0XMI3</accession>
<gene>
    <name evidence="3" type="ORF">JAO74_05490</name>
</gene>
<name>A0ABS0XMI3_9SPHN</name>
<dbReference type="EMBL" id="JAELXS010000002">
    <property type="protein sequence ID" value="MBJ6121243.1"/>
    <property type="molecule type" value="Genomic_DNA"/>
</dbReference>
<organism evidence="3 4">
    <name type="scientific">Sphingomonas mollis</name>
    <dbReference type="NCBI Taxonomy" id="2795726"/>
    <lineage>
        <taxon>Bacteria</taxon>
        <taxon>Pseudomonadati</taxon>
        <taxon>Pseudomonadota</taxon>
        <taxon>Alphaproteobacteria</taxon>
        <taxon>Sphingomonadales</taxon>
        <taxon>Sphingomonadaceae</taxon>
        <taxon>Sphingomonas</taxon>
    </lineage>
</organism>
<feature type="region of interest" description="Disordered" evidence="1">
    <location>
        <begin position="68"/>
        <end position="96"/>
    </location>
</feature>
<protein>
    <submittedName>
        <fullName evidence="3">Uncharacterized protein</fullName>
    </submittedName>
</protein>
<reference evidence="4" key="1">
    <citation type="submission" date="2020-12" db="EMBL/GenBank/DDBJ databases">
        <title>Hymenobacter sp.</title>
        <authorList>
            <person name="Kim M.K."/>
        </authorList>
    </citation>
    <scope>NUCLEOTIDE SEQUENCE [LARGE SCALE GENOMIC DNA]</scope>
    <source>
        <strain evidence="4">BT553</strain>
    </source>
</reference>
<keyword evidence="2" id="KW-0732">Signal</keyword>